<dbReference type="RefSeq" id="WP_101356078.1">
    <property type="nucleotide sequence ID" value="NZ_PIQO01000021.1"/>
</dbReference>
<reference evidence="1 2" key="1">
    <citation type="submission" date="2017-11" db="EMBL/GenBank/DDBJ databases">
        <title>Bacillus camelliae sp. nov., isolated from pu'er tea.</title>
        <authorList>
            <person name="Niu L."/>
        </authorList>
    </citation>
    <scope>NUCLEOTIDE SEQUENCE [LARGE SCALE GENOMIC DNA]</scope>
    <source>
        <strain evidence="1 2">7578-1</strain>
    </source>
</reference>
<dbReference type="AlphaFoldDB" id="A0A2N3LF22"/>
<keyword evidence="2" id="KW-1185">Reference proteome</keyword>
<protein>
    <submittedName>
        <fullName evidence="1">Uncharacterized protein</fullName>
    </submittedName>
</protein>
<sequence>MNSKKIFKTISILTIFIEKNQHERLFSEILLLFKAIIYMKEQNMKEELELKNKEWGDNPLSYRNSFRLFALQKVATYVKPPLDST</sequence>
<organism evidence="1 2">
    <name type="scientific">Heyndrickxia camelliae</name>
    <dbReference type="NCBI Taxonomy" id="1707093"/>
    <lineage>
        <taxon>Bacteria</taxon>
        <taxon>Bacillati</taxon>
        <taxon>Bacillota</taxon>
        <taxon>Bacilli</taxon>
        <taxon>Bacillales</taxon>
        <taxon>Bacillaceae</taxon>
        <taxon>Heyndrickxia</taxon>
    </lineage>
</organism>
<comment type="caution">
    <text evidence="1">The sequence shown here is derived from an EMBL/GenBank/DDBJ whole genome shotgun (WGS) entry which is preliminary data.</text>
</comment>
<gene>
    <name evidence="1" type="ORF">CWO92_20515</name>
</gene>
<dbReference type="EMBL" id="PIQO01000021">
    <property type="protein sequence ID" value="PKR83230.1"/>
    <property type="molecule type" value="Genomic_DNA"/>
</dbReference>
<name>A0A2N3LF22_9BACI</name>
<proteinExistence type="predicted"/>
<dbReference type="Proteomes" id="UP000233440">
    <property type="component" value="Unassembled WGS sequence"/>
</dbReference>
<evidence type="ECO:0000313" key="1">
    <source>
        <dbReference type="EMBL" id="PKR83230.1"/>
    </source>
</evidence>
<accession>A0A2N3LF22</accession>
<evidence type="ECO:0000313" key="2">
    <source>
        <dbReference type="Proteomes" id="UP000233440"/>
    </source>
</evidence>